<keyword evidence="6 10" id="KW-1133">Transmembrane helix</keyword>
<evidence type="ECO:0000313" key="11">
    <source>
        <dbReference type="EMBL" id="GBO98623.1"/>
    </source>
</evidence>
<keyword evidence="9" id="KW-1015">Disulfide bond</keyword>
<evidence type="ECO:0000256" key="6">
    <source>
        <dbReference type="ARBA" id="ARBA00022989"/>
    </source>
</evidence>
<keyword evidence="7 10" id="KW-0472">Membrane</keyword>
<evidence type="ECO:0000256" key="8">
    <source>
        <dbReference type="PIRSR" id="PIRSR600175-1"/>
    </source>
</evidence>
<evidence type="ECO:0000256" key="2">
    <source>
        <dbReference type="ARBA" id="ARBA00006459"/>
    </source>
</evidence>
<dbReference type="AlphaFoldDB" id="A0A4C1S8W4"/>
<sequence length="219" mass="23538">MTGAKLVIQNNESATCSGASKMHVVANIVMDKYAPDDNRGRWASKTEFILSCLGYAIGLGNVWRFPYLCYRNGGGAGYAIVVVNIICVVYYSVVIAYPLLFLANVFSSKLPWEFCGNEWNTDRCIEVAEVPHKAFYFIFIQNGLALGSEGVGGCCNTNIFSLGPGWGGINKTGVPVATVATSGPGLAFVTYPQAISMLPFSNLWAGLFSPCFLLGLDGE</sequence>
<evidence type="ECO:0000256" key="9">
    <source>
        <dbReference type="PIRSR" id="PIRSR600175-2"/>
    </source>
</evidence>
<keyword evidence="8" id="KW-0915">Sodium</keyword>
<keyword evidence="4 10" id="KW-0812">Transmembrane</keyword>
<dbReference type="InterPro" id="IPR037272">
    <property type="entry name" value="SNS_sf"/>
</dbReference>
<feature type="transmembrane region" description="Helical" evidence="10">
    <location>
        <begin position="78"/>
        <end position="102"/>
    </location>
</feature>
<evidence type="ECO:0000256" key="10">
    <source>
        <dbReference type="SAM" id="Phobius"/>
    </source>
</evidence>
<name>A0A4C1S8W4_EUMVA</name>
<keyword evidence="3" id="KW-0813">Transport</keyword>
<evidence type="ECO:0000256" key="7">
    <source>
        <dbReference type="ARBA" id="ARBA00023136"/>
    </source>
</evidence>
<evidence type="ECO:0000256" key="5">
    <source>
        <dbReference type="ARBA" id="ARBA00022847"/>
    </source>
</evidence>
<dbReference type="GO" id="GO:0046872">
    <property type="term" value="F:metal ion binding"/>
    <property type="evidence" value="ECO:0007669"/>
    <property type="project" value="UniProtKB-KW"/>
</dbReference>
<feature type="binding site" evidence="8">
    <location>
        <position position="56"/>
    </location>
    <ligand>
        <name>Na(+)</name>
        <dbReference type="ChEBI" id="CHEBI:29101"/>
        <label>1</label>
    </ligand>
</feature>
<evidence type="ECO:0000256" key="3">
    <source>
        <dbReference type="ARBA" id="ARBA00022448"/>
    </source>
</evidence>
<dbReference type="InterPro" id="IPR000175">
    <property type="entry name" value="Na/ntran_symport"/>
</dbReference>
<evidence type="ECO:0000313" key="12">
    <source>
        <dbReference type="Proteomes" id="UP000299102"/>
    </source>
</evidence>
<proteinExistence type="inferred from homology"/>
<dbReference type="Pfam" id="PF00209">
    <property type="entry name" value="SNF"/>
    <property type="match status" value="2"/>
</dbReference>
<dbReference type="PROSITE" id="PS50267">
    <property type="entry name" value="NA_NEUROTRAN_SYMP_3"/>
    <property type="match status" value="1"/>
</dbReference>
<feature type="binding site" evidence="8">
    <location>
        <position position="61"/>
    </location>
    <ligand>
        <name>Na(+)</name>
        <dbReference type="ChEBI" id="CHEBI:29101"/>
        <label>1</label>
    </ligand>
</feature>
<feature type="binding site" evidence="8">
    <location>
        <position position="54"/>
    </location>
    <ligand>
        <name>Na(+)</name>
        <dbReference type="ChEBI" id="CHEBI:29101"/>
        <label>1</label>
    </ligand>
</feature>
<dbReference type="GO" id="GO:0089718">
    <property type="term" value="P:amino acid import across plasma membrane"/>
    <property type="evidence" value="ECO:0007669"/>
    <property type="project" value="TreeGrafter"/>
</dbReference>
<comment type="caution">
    <text evidence="11">The sequence shown here is derived from an EMBL/GenBank/DDBJ whole genome shotgun (WGS) entry which is preliminary data.</text>
</comment>
<evidence type="ECO:0000256" key="4">
    <source>
        <dbReference type="ARBA" id="ARBA00022692"/>
    </source>
</evidence>
<keyword evidence="8" id="KW-0479">Metal-binding</keyword>
<feature type="non-terminal residue" evidence="11">
    <location>
        <position position="219"/>
    </location>
</feature>
<dbReference type="GO" id="GO:0005886">
    <property type="term" value="C:plasma membrane"/>
    <property type="evidence" value="ECO:0007669"/>
    <property type="project" value="TreeGrafter"/>
</dbReference>
<comment type="subcellular location">
    <subcellularLocation>
        <location evidence="1">Membrane</location>
        <topology evidence="1">Multi-pass membrane protein</topology>
    </subcellularLocation>
</comment>
<keyword evidence="12" id="KW-1185">Reference proteome</keyword>
<feature type="disulfide bond" evidence="9">
    <location>
        <begin position="115"/>
        <end position="124"/>
    </location>
</feature>
<evidence type="ECO:0000256" key="1">
    <source>
        <dbReference type="ARBA" id="ARBA00004141"/>
    </source>
</evidence>
<comment type="similarity">
    <text evidence="2">Belongs to the sodium:neurotransmitter symporter (SNF) (TC 2.A.22) family.</text>
</comment>
<keyword evidence="5" id="KW-0769">Symport</keyword>
<dbReference type="OrthoDB" id="6581954at2759"/>
<dbReference type="PANTHER" id="PTHR11616">
    <property type="entry name" value="SODIUM/CHLORIDE DEPENDENT TRANSPORTER"/>
    <property type="match status" value="1"/>
</dbReference>
<feature type="transmembrane region" description="Helical" evidence="10">
    <location>
        <begin position="48"/>
        <end position="66"/>
    </location>
</feature>
<organism evidence="11 12">
    <name type="scientific">Eumeta variegata</name>
    <name type="common">Bagworm moth</name>
    <name type="synonym">Eumeta japonica</name>
    <dbReference type="NCBI Taxonomy" id="151549"/>
    <lineage>
        <taxon>Eukaryota</taxon>
        <taxon>Metazoa</taxon>
        <taxon>Ecdysozoa</taxon>
        <taxon>Arthropoda</taxon>
        <taxon>Hexapoda</taxon>
        <taxon>Insecta</taxon>
        <taxon>Pterygota</taxon>
        <taxon>Neoptera</taxon>
        <taxon>Endopterygota</taxon>
        <taxon>Lepidoptera</taxon>
        <taxon>Glossata</taxon>
        <taxon>Ditrysia</taxon>
        <taxon>Tineoidea</taxon>
        <taxon>Psychidae</taxon>
        <taxon>Oiketicinae</taxon>
        <taxon>Eumeta</taxon>
    </lineage>
</organism>
<dbReference type="EMBL" id="BGZK01006412">
    <property type="protein sequence ID" value="GBO98623.1"/>
    <property type="molecule type" value="Genomic_DNA"/>
</dbReference>
<dbReference type="PANTHER" id="PTHR11616:SF241">
    <property type="entry name" value="SODIUM- AND CHLORIDE-DEPENDENT GLYCINE TRANSPORTER 2"/>
    <property type="match status" value="1"/>
</dbReference>
<accession>A0A4C1S8W4</accession>
<gene>
    <name evidence="11" type="primary">Slc6a11</name>
    <name evidence="11" type="ORF">EVAR_73509_1</name>
</gene>
<dbReference type="GO" id="GO:0005283">
    <property type="term" value="F:amino acid:sodium symporter activity"/>
    <property type="evidence" value="ECO:0007669"/>
    <property type="project" value="TreeGrafter"/>
</dbReference>
<protein>
    <submittedName>
        <fullName evidence="11">Sodium-and chloride-dependent GABA transporter 3</fullName>
    </submittedName>
</protein>
<dbReference type="SUPFAM" id="SSF161070">
    <property type="entry name" value="SNF-like"/>
    <property type="match status" value="1"/>
</dbReference>
<dbReference type="Proteomes" id="UP000299102">
    <property type="component" value="Unassembled WGS sequence"/>
</dbReference>
<reference evidence="11 12" key="1">
    <citation type="journal article" date="2019" name="Commun. Biol.">
        <title>The bagworm genome reveals a unique fibroin gene that provides high tensile strength.</title>
        <authorList>
            <person name="Kono N."/>
            <person name="Nakamura H."/>
            <person name="Ohtoshi R."/>
            <person name="Tomita M."/>
            <person name="Numata K."/>
            <person name="Arakawa K."/>
        </authorList>
    </citation>
    <scope>NUCLEOTIDE SEQUENCE [LARGE SCALE GENOMIC DNA]</scope>
</reference>
<dbReference type="STRING" id="151549.A0A4C1S8W4"/>